<keyword evidence="1" id="KW-0812">Transmembrane</keyword>
<dbReference type="EMBL" id="CP024172">
    <property type="protein sequence ID" value="AZW19574.1"/>
    <property type="molecule type" value="Genomic_DNA"/>
</dbReference>
<dbReference type="Proteomes" id="UP000282741">
    <property type="component" value="Chromosome"/>
</dbReference>
<keyword evidence="1" id="KW-1133">Transmembrane helix</keyword>
<dbReference type="InterPro" id="IPR012495">
    <property type="entry name" value="TadE-like_dom"/>
</dbReference>
<sequence>MANGAAAGECPGGHPCAWPGAGRHAPSPAGPARRALRGLPRLVRAQSGAYAVEFALVFLVFFLVVYGILTWGLIFVAQQSVNHAAQEGARMALQWQGANAMAPRALHARAEALRQVSWVQSMGNANAAIAVCGANGLLQGEGACSGAALAPDQIEVLVRYPYLAGPLVPVLPGVLPWLPTQLTARASVRLGGPVAGG</sequence>
<feature type="domain" description="TadE-like" evidence="2">
    <location>
        <begin position="48"/>
        <end position="90"/>
    </location>
</feature>
<protein>
    <recommendedName>
        <fullName evidence="2">TadE-like domain-containing protein</fullName>
    </recommendedName>
</protein>
<organism evidence="3 4">
    <name type="scientific">Bordetella hinzii</name>
    <dbReference type="NCBI Taxonomy" id="103855"/>
    <lineage>
        <taxon>Bacteria</taxon>
        <taxon>Pseudomonadati</taxon>
        <taxon>Pseudomonadota</taxon>
        <taxon>Betaproteobacteria</taxon>
        <taxon>Burkholderiales</taxon>
        <taxon>Alcaligenaceae</taxon>
        <taxon>Bordetella</taxon>
    </lineage>
</organism>
<dbReference type="Pfam" id="PF07811">
    <property type="entry name" value="TadE"/>
    <property type="match status" value="1"/>
</dbReference>
<feature type="transmembrane region" description="Helical" evidence="1">
    <location>
        <begin position="50"/>
        <end position="74"/>
    </location>
</feature>
<evidence type="ECO:0000256" key="1">
    <source>
        <dbReference type="SAM" id="Phobius"/>
    </source>
</evidence>
<proteinExistence type="predicted"/>
<evidence type="ECO:0000259" key="2">
    <source>
        <dbReference type="Pfam" id="PF07811"/>
    </source>
</evidence>
<gene>
    <name evidence="3" type="ORF">CS347_13425</name>
</gene>
<accession>A0AAN1VI05</accession>
<evidence type="ECO:0000313" key="4">
    <source>
        <dbReference type="Proteomes" id="UP000282741"/>
    </source>
</evidence>
<dbReference type="AlphaFoldDB" id="A0AAN1VI05"/>
<keyword evidence="1" id="KW-0472">Membrane</keyword>
<reference evidence="4" key="1">
    <citation type="submission" date="2017-10" db="EMBL/GenBank/DDBJ databases">
        <title>Whole genome sequencing of various Bordetella species.</title>
        <authorList>
            <person name="Weigand M.R."/>
            <person name="Loparev V."/>
            <person name="Peng Y."/>
            <person name="Bowden K.E."/>
            <person name="Tondella M.L."/>
            <person name="Williams M.M."/>
        </authorList>
    </citation>
    <scope>NUCLEOTIDE SEQUENCE [LARGE SCALE GENOMIC DNA]</scope>
    <source>
        <strain evidence="4">H720</strain>
    </source>
</reference>
<evidence type="ECO:0000313" key="3">
    <source>
        <dbReference type="EMBL" id="AZW19574.1"/>
    </source>
</evidence>
<name>A0AAN1VI05_9BORD</name>